<evidence type="ECO:0000256" key="1">
    <source>
        <dbReference type="SAM" id="MobiDB-lite"/>
    </source>
</evidence>
<dbReference type="AlphaFoldDB" id="A0A5J4VY36"/>
<dbReference type="GO" id="GO:0003676">
    <property type="term" value="F:nucleic acid binding"/>
    <property type="evidence" value="ECO:0007669"/>
    <property type="project" value="InterPro"/>
</dbReference>
<protein>
    <recommendedName>
        <fullName evidence="4">Tc1-like transposase DDE domain-containing protein</fullName>
    </recommendedName>
</protein>
<dbReference type="PANTHER" id="PTHR46060:SF1">
    <property type="entry name" value="MARINER MOS1 TRANSPOSASE-LIKE PROTEIN"/>
    <property type="match status" value="1"/>
</dbReference>
<comment type="caution">
    <text evidence="2">The sequence shown here is derived from an EMBL/GenBank/DDBJ whole genome shotgun (WGS) entry which is preliminary data.</text>
</comment>
<proteinExistence type="predicted"/>
<name>A0A5J4VY36_9EUKA</name>
<evidence type="ECO:0000313" key="2">
    <source>
        <dbReference type="EMBL" id="KAA6387219.1"/>
    </source>
</evidence>
<dbReference type="Gene3D" id="3.30.420.10">
    <property type="entry name" value="Ribonuclease H-like superfamily/Ribonuclease H"/>
    <property type="match status" value="1"/>
</dbReference>
<gene>
    <name evidence="2" type="ORF">EZS28_017254</name>
</gene>
<feature type="region of interest" description="Disordered" evidence="1">
    <location>
        <begin position="38"/>
        <end position="69"/>
    </location>
</feature>
<dbReference type="PANTHER" id="PTHR46060">
    <property type="entry name" value="MARINER MOS1 TRANSPOSASE-LIKE PROTEIN"/>
    <property type="match status" value="1"/>
</dbReference>
<feature type="compositionally biased region" description="Basic and acidic residues" evidence="1">
    <location>
        <begin position="43"/>
        <end position="53"/>
    </location>
</feature>
<evidence type="ECO:0008006" key="4">
    <source>
        <dbReference type="Google" id="ProtNLM"/>
    </source>
</evidence>
<evidence type="ECO:0000313" key="3">
    <source>
        <dbReference type="Proteomes" id="UP000324800"/>
    </source>
</evidence>
<dbReference type="OrthoDB" id="616263at2759"/>
<accession>A0A5J4VY36</accession>
<dbReference type="InterPro" id="IPR036397">
    <property type="entry name" value="RNaseH_sf"/>
</dbReference>
<dbReference type="Proteomes" id="UP000324800">
    <property type="component" value="Unassembled WGS sequence"/>
</dbReference>
<reference evidence="2 3" key="1">
    <citation type="submission" date="2019-03" db="EMBL/GenBank/DDBJ databases">
        <title>Single cell metagenomics reveals metabolic interactions within the superorganism composed of flagellate Streblomastix strix and complex community of Bacteroidetes bacteria on its surface.</title>
        <authorList>
            <person name="Treitli S.C."/>
            <person name="Kolisko M."/>
            <person name="Husnik F."/>
            <person name="Keeling P."/>
            <person name="Hampl V."/>
        </authorList>
    </citation>
    <scope>NUCLEOTIDE SEQUENCE [LARGE SCALE GENOMIC DNA]</scope>
    <source>
        <strain evidence="2">ST1C</strain>
    </source>
</reference>
<sequence length="137" mass="16046">MTAQLSPDTLHRLEERAVLKHYWMLGKPALEAHANLAQTYPKNHPEKRHDRSLTKRLRTRGTNDNPPYSPDLAPSDFWLFGELKGRMRGHIFETQQQLADFCTEFAERQSEDKLKSVFDDWQSRCLKIIDNGGEYLF</sequence>
<dbReference type="InterPro" id="IPR052709">
    <property type="entry name" value="Transposase-MT_Hybrid"/>
</dbReference>
<organism evidence="2 3">
    <name type="scientific">Streblomastix strix</name>
    <dbReference type="NCBI Taxonomy" id="222440"/>
    <lineage>
        <taxon>Eukaryota</taxon>
        <taxon>Metamonada</taxon>
        <taxon>Preaxostyla</taxon>
        <taxon>Oxymonadida</taxon>
        <taxon>Streblomastigidae</taxon>
        <taxon>Streblomastix</taxon>
    </lineage>
</organism>
<dbReference type="EMBL" id="SNRW01004468">
    <property type="protein sequence ID" value="KAA6387219.1"/>
    <property type="molecule type" value="Genomic_DNA"/>
</dbReference>